<dbReference type="SUPFAM" id="SSF53756">
    <property type="entry name" value="UDP-Glycosyltransferase/glycogen phosphorylase"/>
    <property type="match status" value="1"/>
</dbReference>
<comment type="similarity">
    <text evidence="1">Belongs to the UDP-glycosyltransferase family.</text>
</comment>
<dbReference type="InterPro" id="IPR058980">
    <property type="entry name" value="Glyco_transf_N"/>
</dbReference>
<keyword evidence="3" id="KW-1133">Transmembrane helix</keyword>
<dbReference type="PANTHER" id="PTHR11926">
    <property type="entry name" value="GLUCOSYL/GLUCURONOSYL TRANSFERASES"/>
    <property type="match status" value="1"/>
</dbReference>
<proteinExistence type="inferred from homology"/>
<feature type="domain" description="Glycosyltransferase N-terminal" evidence="4">
    <location>
        <begin position="5"/>
        <end position="151"/>
    </location>
</feature>
<name>A0AAV5J7G0_9ROSI</name>
<organism evidence="5 6">
    <name type="scientific">Rubroshorea leprosula</name>
    <dbReference type="NCBI Taxonomy" id="152421"/>
    <lineage>
        <taxon>Eukaryota</taxon>
        <taxon>Viridiplantae</taxon>
        <taxon>Streptophyta</taxon>
        <taxon>Embryophyta</taxon>
        <taxon>Tracheophyta</taxon>
        <taxon>Spermatophyta</taxon>
        <taxon>Magnoliopsida</taxon>
        <taxon>eudicotyledons</taxon>
        <taxon>Gunneridae</taxon>
        <taxon>Pentapetalae</taxon>
        <taxon>rosids</taxon>
        <taxon>malvids</taxon>
        <taxon>Malvales</taxon>
        <taxon>Dipterocarpaceae</taxon>
        <taxon>Rubroshorea</taxon>
    </lineage>
</organism>
<keyword evidence="6" id="KW-1185">Reference proteome</keyword>
<sequence length="196" mass="22559">MEEKHVLILPFPAQGHIKPMLCLAELLCHAGLHVTFVNTHHNHHRLNNIKDLSTRHPTLCFESISDGLPEDHPRDIQQHITELIKSIQNVTKPLFRDLLRSQRSKASQHPVSSVITDGIMSFAIDAAEELKMKVIVFRTFSASCLWAYFCLPKLIEEREIPFPCEFKAFISSTYIIVSCYLSFCFSVSFLFFLIMR</sequence>
<keyword evidence="2" id="KW-0808">Transferase</keyword>
<evidence type="ECO:0000256" key="1">
    <source>
        <dbReference type="ARBA" id="ARBA00009995"/>
    </source>
</evidence>
<evidence type="ECO:0000256" key="2">
    <source>
        <dbReference type="ARBA" id="ARBA00022676"/>
    </source>
</evidence>
<feature type="transmembrane region" description="Helical" evidence="3">
    <location>
        <begin position="175"/>
        <end position="195"/>
    </location>
</feature>
<evidence type="ECO:0000313" key="5">
    <source>
        <dbReference type="EMBL" id="GKV05933.1"/>
    </source>
</evidence>
<keyword evidence="3" id="KW-0812">Transmembrane</keyword>
<accession>A0AAV5J7G0</accession>
<dbReference type="GO" id="GO:0080043">
    <property type="term" value="F:quercetin 3-O-glucosyltransferase activity"/>
    <property type="evidence" value="ECO:0007669"/>
    <property type="project" value="TreeGrafter"/>
</dbReference>
<dbReference type="Pfam" id="PF26168">
    <property type="entry name" value="Glyco_transf_N"/>
    <property type="match status" value="1"/>
</dbReference>
<keyword evidence="3" id="KW-0472">Membrane</keyword>
<gene>
    <name evidence="5" type="ORF">SLEP1_g17881</name>
</gene>
<dbReference type="Gene3D" id="3.40.50.2000">
    <property type="entry name" value="Glycogen Phosphorylase B"/>
    <property type="match status" value="1"/>
</dbReference>
<protein>
    <recommendedName>
        <fullName evidence="4">Glycosyltransferase N-terminal domain-containing protein</fullName>
    </recommendedName>
</protein>
<evidence type="ECO:0000256" key="3">
    <source>
        <dbReference type="SAM" id="Phobius"/>
    </source>
</evidence>
<keyword evidence="2" id="KW-0328">Glycosyltransferase</keyword>
<dbReference type="AlphaFoldDB" id="A0AAV5J7G0"/>
<evidence type="ECO:0000259" key="4">
    <source>
        <dbReference type="Pfam" id="PF26168"/>
    </source>
</evidence>
<dbReference type="EMBL" id="BPVZ01000024">
    <property type="protein sequence ID" value="GKV05933.1"/>
    <property type="molecule type" value="Genomic_DNA"/>
</dbReference>
<dbReference type="PANTHER" id="PTHR11926:SF1392">
    <property type="entry name" value="GLYCOSYLTRANSFERASE"/>
    <property type="match status" value="1"/>
</dbReference>
<dbReference type="Proteomes" id="UP001054252">
    <property type="component" value="Unassembled WGS sequence"/>
</dbReference>
<evidence type="ECO:0000313" key="6">
    <source>
        <dbReference type="Proteomes" id="UP001054252"/>
    </source>
</evidence>
<comment type="caution">
    <text evidence="5">The sequence shown here is derived from an EMBL/GenBank/DDBJ whole genome shotgun (WGS) entry which is preliminary data.</text>
</comment>
<reference evidence="5 6" key="1">
    <citation type="journal article" date="2021" name="Commun. Biol.">
        <title>The genome of Shorea leprosula (Dipterocarpaceae) highlights the ecological relevance of drought in aseasonal tropical rainforests.</title>
        <authorList>
            <person name="Ng K.K.S."/>
            <person name="Kobayashi M.J."/>
            <person name="Fawcett J.A."/>
            <person name="Hatakeyama M."/>
            <person name="Paape T."/>
            <person name="Ng C.H."/>
            <person name="Ang C.C."/>
            <person name="Tnah L.H."/>
            <person name="Lee C.T."/>
            <person name="Nishiyama T."/>
            <person name="Sese J."/>
            <person name="O'Brien M.J."/>
            <person name="Copetti D."/>
            <person name="Mohd Noor M.I."/>
            <person name="Ong R.C."/>
            <person name="Putra M."/>
            <person name="Sireger I.Z."/>
            <person name="Indrioko S."/>
            <person name="Kosugi Y."/>
            <person name="Izuno A."/>
            <person name="Isagi Y."/>
            <person name="Lee S.L."/>
            <person name="Shimizu K.K."/>
        </authorList>
    </citation>
    <scope>NUCLEOTIDE SEQUENCE [LARGE SCALE GENOMIC DNA]</scope>
    <source>
        <strain evidence="5">214</strain>
    </source>
</reference>
<dbReference type="GO" id="GO:0080044">
    <property type="term" value="F:quercetin 7-O-glucosyltransferase activity"/>
    <property type="evidence" value="ECO:0007669"/>
    <property type="project" value="TreeGrafter"/>
</dbReference>